<dbReference type="EMBL" id="FNDN01000001">
    <property type="protein sequence ID" value="SDH21258.1"/>
    <property type="molecule type" value="Genomic_DNA"/>
</dbReference>
<evidence type="ECO:0000256" key="1">
    <source>
        <dbReference type="ARBA" id="ARBA00005417"/>
    </source>
</evidence>
<proteinExistence type="inferred from homology"/>
<sequence>MALTARGLTRTFGRHTAVAHADVTLTPGTITGLVGPNGAGKTTLLLMLAGLLAPDSGSLRLDDQEVDSTQLRAVIGWMPDVFGTWDSLTATEILTTFGRLHGQAASAARLRAAELLDLVHLSAFADRPAHELSRGQKQRLGFARTLVNRPRVLLLDEPASGMDPRSRMELRDQLRAMADAGCAVLISSHILTELSEMVDDVVIMTAGRTRDSDRPTGHRWRVREAGQPATSARMMSFADEEAAARHLGELVAAGANVAEFCRVDTELEDAYLALDAERT</sequence>
<dbReference type="OrthoDB" id="9804819at2"/>
<dbReference type="InterPro" id="IPR027417">
    <property type="entry name" value="P-loop_NTPase"/>
</dbReference>
<accession>A0A1G8AK11</accession>
<evidence type="ECO:0000313" key="5">
    <source>
        <dbReference type="EMBL" id="SDH21258.1"/>
    </source>
</evidence>
<keyword evidence="3" id="KW-0547">Nucleotide-binding</keyword>
<keyword evidence="6" id="KW-1185">Reference proteome</keyword>
<dbReference type="Gene3D" id="3.40.50.300">
    <property type="entry name" value="P-loop containing nucleotide triphosphate hydrolases"/>
    <property type="match status" value="1"/>
</dbReference>
<dbReference type="SUPFAM" id="SSF52540">
    <property type="entry name" value="P-loop containing nucleoside triphosphate hydrolases"/>
    <property type="match status" value="1"/>
</dbReference>
<reference evidence="5 6" key="1">
    <citation type="submission" date="2016-10" db="EMBL/GenBank/DDBJ databases">
        <authorList>
            <person name="de Groot N.N."/>
        </authorList>
    </citation>
    <scope>NUCLEOTIDE SEQUENCE [LARGE SCALE GENOMIC DNA]</scope>
    <source>
        <strain evidence="5 6">DSM 44892</strain>
    </source>
</reference>
<dbReference type="SMART" id="SM00382">
    <property type="entry name" value="AAA"/>
    <property type="match status" value="1"/>
</dbReference>
<evidence type="ECO:0000256" key="4">
    <source>
        <dbReference type="ARBA" id="ARBA00022840"/>
    </source>
</evidence>
<keyword evidence="2" id="KW-0813">Transport</keyword>
<dbReference type="PROSITE" id="PS50893">
    <property type="entry name" value="ABC_TRANSPORTER_2"/>
    <property type="match status" value="1"/>
</dbReference>
<dbReference type="Proteomes" id="UP000183263">
    <property type="component" value="Unassembled WGS sequence"/>
</dbReference>
<evidence type="ECO:0000313" key="6">
    <source>
        <dbReference type="Proteomes" id="UP000183263"/>
    </source>
</evidence>
<dbReference type="GO" id="GO:0016887">
    <property type="term" value="F:ATP hydrolysis activity"/>
    <property type="evidence" value="ECO:0007669"/>
    <property type="project" value="InterPro"/>
</dbReference>
<dbReference type="InterPro" id="IPR003439">
    <property type="entry name" value="ABC_transporter-like_ATP-bd"/>
</dbReference>
<dbReference type="GO" id="GO:0005524">
    <property type="term" value="F:ATP binding"/>
    <property type="evidence" value="ECO:0007669"/>
    <property type="project" value="UniProtKB-KW"/>
</dbReference>
<dbReference type="RefSeq" id="WP_072736012.1">
    <property type="nucleotide sequence ID" value="NZ_CP048813.1"/>
</dbReference>
<evidence type="ECO:0000256" key="2">
    <source>
        <dbReference type="ARBA" id="ARBA00022448"/>
    </source>
</evidence>
<dbReference type="InterPro" id="IPR003593">
    <property type="entry name" value="AAA+_ATPase"/>
</dbReference>
<dbReference type="AlphaFoldDB" id="A0A1G8AK11"/>
<gene>
    <name evidence="5" type="ORF">SAMN05444695_101452</name>
</gene>
<dbReference type="Pfam" id="PF00005">
    <property type="entry name" value="ABC_tran"/>
    <property type="match status" value="1"/>
</dbReference>
<dbReference type="CDD" id="cd03230">
    <property type="entry name" value="ABC_DR_subfamily_A"/>
    <property type="match status" value="1"/>
</dbReference>
<name>A0A1G8AK11_9NOCA</name>
<protein>
    <submittedName>
        <fullName evidence="5">ABC-2 type transport system ATP-binding protein</fullName>
    </submittedName>
</protein>
<dbReference type="PANTHER" id="PTHR43335">
    <property type="entry name" value="ABC TRANSPORTER, ATP-BINDING PROTEIN"/>
    <property type="match status" value="1"/>
</dbReference>
<keyword evidence="4 5" id="KW-0067">ATP-binding</keyword>
<organism evidence="5 6">
    <name type="scientific">Rhodococcus triatomae</name>
    <dbReference type="NCBI Taxonomy" id="300028"/>
    <lineage>
        <taxon>Bacteria</taxon>
        <taxon>Bacillati</taxon>
        <taxon>Actinomycetota</taxon>
        <taxon>Actinomycetes</taxon>
        <taxon>Mycobacteriales</taxon>
        <taxon>Nocardiaceae</taxon>
        <taxon>Rhodococcus</taxon>
    </lineage>
</organism>
<dbReference type="PANTHER" id="PTHR43335:SF4">
    <property type="entry name" value="ABC TRANSPORTER, ATP-BINDING PROTEIN"/>
    <property type="match status" value="1"/>
</dbReference>
<evidence type="ECO:0000256" key="3">
    <source>
        <dbReference type="ARBA" id="ARBA00022741"/>
    </source>
</evidence>
<comment type="similarity">
    <text evidence="1">Belongs to the ABC transporter superfamily.</text>
</comment>